<evidence type="ECO:0000256" key="2">
    <source>
        <dbReference type="ARBA" id="ARBA00012438"/>
    </source>
</evidence>
<dbReference type="InterPro" id="IPR001610">
    <property type="entry name" value="PAC"/>
</dbReference>
<dbReference type="SUPFAM" id="SSF52172">
    <property type="entry name" value="CheY-like"/>
    <property type="match status" value="1"/>
</dbReference>
<feature type="domain" description="PAC" evidence="13">
    <location>
        <begin position="441"/>
        <end position="498"/>
    </location>
</feature>
<evidence type="ECO:0000256" key="7">
    <source>
        <dbReference type="ARBA" id="ARBA00022840"/>
    </source>
</evidence>
<feature type="domain" description="PAS" evidence="12">
    <location>
        <begin position="374"/>
        <end position="444"/>
    </location>
</feature>
<dbReference type="InterPro" id="IPR029016">
    <property type="entry name" value="GAF-like_dom_sf"/>
</dbReference>
<dbReference type="SMART" id="SM00091">
    <property type="entry name" value="PAS"/>
    <property type="match status" value="2"/>
</dbReference>
<dbReference type="InterPro" id="IPR003661">
    <property type="entry name" value="HisK_dim/P_dom"/>
</dbReference>
<reference evidence="15" key="1">
    <citation type="submission" date="2012-11" db="EMBL/GenBank/DDBJ databases">
        <authorList>
            <person name="Lucero-Rivera Y.E."/>
            <person name="Tovar-Ramirez D."/>
        </authorList>
    </citation>
    <scope>NUCLEOTIDE SEQUENCE [LARGE SCALE GENOMIC DNA]</scope>
    <source>
        <strain evidence="15">Araruama</strain>
    </source>
</reference>
<proteinExistence type="predicted"/>
<dbReference type="Pfam" id="PF10049">
    <property type="entry name" value="DUF2283"/>
    <property type="match status" value="1"/>
</dbReference>
<dbReference type="Pfam" id="PF00512">
    <property type="entry name" value="HisKA"/>
    <property type="match status" value="1"/>
</dbReference>
<keyword evidence="8" id="KW-0902">Two-component regulatory system</keyword>
<dbReference type="SUPFAM" id="SSF55781">
    <property type="entry name" value="GAF domain-like"/>
    <property type="match status" value="1"/>
</dbReference>
<dbReference type="InterPro" id="IPR003018">
    <property type="entry name" value="GAF"/>
</dbReference>
<evidence type="ECO:0000256" key="5">
    <source>
        <dbReference type="ARBA" id="ARBA00022741"/>
    </source>
</evidence>
<dbReference type="InterPro" id="IPR000700">
    <property type="entry name" value="PAS-assoc_C"/>
</dbReference>
<evidence type="ECO:0000313" key="15">
    <source>
        <dbReference type="Proteomes" id="UP000189670"/>
    </source>
</evidence>
<dbReference type="InterPro" id="IPR036097">
    <property type="entry name" value="HisK_dim/P_sf"/>
</dbReference>
<dbReference type="GO" id="GO:0005524">
    <property type="term" value="F:ATP binding"/>
    <property type="evidence" value="ECO:0007669"/>
    <property type="project" value="UniProtKB-KW"/>
</dbReference>
<dbReference type="InterPro" id="IPR013655">
    <property type="entry name" value="PAS_fold_3"/>
</dbReference>
<evidence type="ECO:0000256" key="8">
    <source>
        <dbReference type="ARBA" id="ARBA00023012"/>
    </source>
</evidence>
<keyword evidence="5" id="KW-0547">Nucleotide-binding</keyword>
<protein>
    <recommendedName>
        <fullName evidence="2">histidine kinase</fullName>
        <ecNumber evidence="2">2.7.13.3</ecNumber>
    </recommendedName>
</protein>
<accession>A0A1V1PCH8</accession>
<dbReference type="InterPro" id="IPR019270">
    <property type="entry name" value="DUF2283"/>
</dbReference>
<dbReference type="CDD" id="cd00130">
    <property type="entry name" value="PAS"/>
    <property type="match status" value="2"/>
</dbReference>
<dbReference type="InterPro" id="IPR011006">
    <property type="entry name" value="CheY-like_superfamily"/>
</dbReference>
<dbReference type="Pfam" id="PF00072">
    <property type="entry name" value="Response_reg"/>
    <property type="match status" value="1"/>
</dbReference>
<dbReference type="SUPFAM" id="SSF55785">
    <property type="entry name" value="PYP-like sensor domain (PAS domain)"/>
    <property type="match status" value="2"/>
</dbReference>
<sequence length="874" mass="99021">MDIQYFHDTDTLSIILNNHEIVETKDVNGNVICDFDQSGQVVSITIEHAKQVTHLNQLIKSIPHDDNHLAEKIQKANKKLLHISDQLKDITKTKQNFSLTSPISQFGERLINAFGHHMLASGGSLYMVESNGLRLVHALDPGHAPEFIPFPLKDNSVLEYLLTTGKPLLIHDLKDASRFSSSGWDGYLDDSVMAFPIPDENDRIVGLLSFHSRVPPQFEEHDKELGILLTHFTSETLRAIKATYALHESQERLRLIMEATNDGIWDWNPITNVIYYSPRWFTLLGYEPDAFPHTYETFQNLLHSDDRIRLDHFFCNQLENKKAFSIAFRMKTADSNWLWVESRGKAMEWDDSGKTTRVMGTLSDISERKYSEIELYRHSQALQQSLDGIIIADMSGKIEFVNDAWARMHGYRTTELNGKNLYIFMPAPQQTNFSKFIQEVESHQGGIQEKEHLCKDGKTFFIRLSVSILKKATGHVIGLILIARDITDERNLEAQLLQAQKMESIGRMAGGIAHDFNNLLSPILANTQMVLTDPLLKTSHKQKLERVLTATERASVLTRQILAFSRKQPLALQTFCLAEVVDGFYRIMSSIIREDIEFSIDTSQSKGYIHADISHIEQILMNIIVNAQDAMSQGGTLNLFVSDIALDDEYTEKHPEVTPGPYVMIVVSDTGIGMSSEVLKQAFEPFYTTKEKGKGTGLGLSTVYGIVKQHDGHIRVFSSENKGTTFTFYFPRVEKVDKKVPKIYPPQQQTGGHETILVVEDEDMVRDLVCSILKRLGYHVLDAQNASQCFNLIASYDGPIHLLISDVVMPGMNGKELYLNLSKQYPDMKVLFMSGYTDDVILDRGIENSAQKFLQKPISVQKMAETVKRILNNE</sequence>
<dbReference type="InterPro" id="IPR005467">
    <property type="entry name" value="His_kinase_dom"/>
</dbReference>
<dbReference type="SMART" id="SM00065">
    <property type="entry name" value="GAF"/>
    <property type="match status" value="1"/>
</dbReference>
<keyword evidence="3 9" id="KW-0597">Phosphoprotein</keyword>
<dbReference type="InterPro" id="IPR000014">
    <property type="entry name" value="PAS"/>
</dbReference>
<dbReference type="EC" id="2.7.13.3" evidence="2"/>
<dbReference type="SMART" id="SM00388">
    <property type="entry name" value="HisKA"/>
    <property type="match status" value="1"/>
</dbReference>
<dbReference type="PROSITE" id="PS50110">
    <property type="entry name" value="RESPONSE_REGULATORY"/>
    <property type="match status" value="1"/>
</dbReference>
<feature type="domain" description="Response regulatory" evidence="11">
    <location>
        <begin position="755"/>
        <end position="871"/>
    </location>
</feature>
<dbReference type="PROSITE" id="PS50109">
    <property type="entry name" value="HIS_KIN"/>
    <property type="match status" value="1"/>
</dbReference>
<organism evidence="14 15">
    <name type="scientific">Candidatus Magnetoglobus multicellularis str. Araruama</name>
    <dbReference type="NCBI Taxonomy" id="890399"/>
    <lineage>
        <taxon>Bacteria</taxon>
        <taxon>Pseudomonadati</taxon>
        <taxon>Thermodesulfobacteriota</taxon>
        <taxon>Desulfobacteria</taxon>
        <taxon>Desulfobacterales</taxon>
        <taxon>Desulfobacteraceae</taxon>
        <taxon>Candidatus Magnetoglobus</taxon>
    </lineage>
</organism>
<dbReference type="PROSITE" id="PS50112">
    <property type="entry name" value="PAS"/>
    <property type="match status" value="2"/>
</dbReference>
<dbReference type="Pfam" id="PF13426">
    <property type="entry name" value="PAS_9"/>
    <property type="match status" value="1"/>
</dbReference>
<dbReference type="Gene3D" id="1.10.287.130">
    <property type="match status" value="1"/>
</dbReference>
<dbReference type="Gene3D" id="3.30.450.20">
    <property type="entry name" value="PAS domain"/>
    <property type="match status" value="2"/>
</dbReference>
<keyword evidence="4" id="KW-0808">Transferase</keyword>
<comment type="caution">
    <text evidence="14">The sequence shown here is derived from an EMBL/GenBank/DDBJ whole genome shotgun (WGS) entry which is preliminary data.</text>
</comment>
<evidence type="ECO:0000313" key="14">
    <source>
        <dbReference type="EMBL" id="ETR72551.1"/>
    </source>
</evidence>
<dbReference type="SUPFAM" id="SSF47384">
    <property type="entry name" value="Homodimeric domain of signal transducing histidine kinase"/>
    <property type="match status" value="1"/>
</dbReference>
<evidence type="ECO:0000259" key="11">
    <source>
        <dbReference type="PROSITE" id="PS50110"/>
    </source>
</evidence>
<dbReference type="PRINTS" id="PR00344">
    <property type="entry name" value="BCTRLSENSOR"/>
</dbReference>
<comment type="catalytic activity">
    <reaction evidence="1">
        <text>ATP + protein L-histidine = ADP + protein N-phospho-L-histidine.</text>
        <dbReference type="EC" id="2.7.13.3"/>
    </reaction>
</comment>
<feature type="domain" description="PAC" evidence="13">
    <location>
        <begin position="324"/>
        <end position="377"/>
    </location>
</feature>
<dbReference type="NCBIfam" id="TIGR00229">
    <property type="entry name" value="sensory_box"/>
    <property type="match status" value="2"/>
</dbReference>
<dbReference type="SMART" id="SM00387">
    <property type="entry name" value="HATPase_c"/>
    <property type="match status" value="1"/>
</dbReference>
<dbReference type="PANTHER" id="PTHR43065">
    <property type="entry name" value="SENSOR HISTIDINE KINASE"/>
    <property type="match status" value="1"/>
</dbReference>
<dbReference type="Pfam" id="PF01590">
    <property type="entry name" value="GAF"/>
    <property type="match status" value="1"/>
</dbReference>
<evidence type="ECO:0000259" key="13">
    <source>
        <dbReference type="PROSITE" id="PS50113"/>
    </source>
</evidence>
<dbReference type="PROSITE" id="PS50113">
    <property type="entry name" value="PAC"/>
    <property type="match status" value="2"/>
</dbReference>
<name>A0A1V1PCH8_9BACT</name>
<evidence type="ECO:0000256" key="9">
    <source>
        <dbReference type="PROSITE-ProRule" id="PRU00169"/>
    </source>
</evidence>
<dbReference type="Pfam" id="PF02518">
    <property type="entry name" value="HATPase_c"/>
    <property type="match status" value="1"/>
</dbReference>
<gene>
    <name evidence="14" type="ORF">OMM_01636</name>
</gene>
<dbReference type="GO" id="GO:0000155">
    <property type="term" value="F:phosphorelay sensor kinase activity"/>
    <property type="evidence" value="ECO:0007669"/>
    <property type="project" value="InterPro"/>
</dbReference>
<dbReference type="InterPro" id="IPR001789">
    <property type="entry name" value="Sig_transdc_resp-reg_receiver"/>
</dbReference>
<feature type="modified residue" description="4-aspartylphosphate" evidence="9">
    <location>
        <position position="806"/>
    </location>
</feature>
<dbReference type="Gene3D" id="3.30.450.40">
    <property type="match status" value="1"/>
</dbReference>
<dbReference type="InterPro" id="IPR035965">
    <property type="entry name" value="PAS-like_dom_sf"/>
</dbReference>
<dbReference type="AlphaFoldDB" id="A0A1V1PCH8"/>
<dbReference type="SMART" id="SM00086">
    <property type="entry name" value="PAC"/>
    <property type="match status" value="2"/>
</dbReference>
<dbReference type="InterPro" id="IPR003594">
    <property type="entry name" value="HATPase_dom"/>
</dbReference>
<evidence type="ECO:0000259" key="12">
    <source>
        <dbReference type="PROSITE" id="PS50112"/>
    </source>
</evidence>
<keyword evidence="6 14" id="KW-0418">Kinase</keyword>
<dbReference type="Pfam" id="PF08447">
    <property type="entry name" value="PAS_3"/>
    <property type="match status" value="1"/>
</dbReference>
<dbReference type="InterPro" id="IPR004358">
    <property type="entry name" value="Sig_transdc_His_kin-like_C"/>
</dbReference>
<evidence type="ECO:0000256" key="4">
    <source>
        <dbReference type="ARBA" id="ARBA00022679"/>
    </source>
</evidence>
<evidence type="ECO:0000256" key="1">
    <source>
        <dbReference type="ARBA" id="ARBA00000085"/>
    </source>
</evidence>
<feature type="domain" description="PAS" evidence="12">
    <location>
        <begin position="249"/>
        <end position="321"/>
    </location>
</feature>
<dbReference type="Gene3D" id="3.30.565.10">
    <property type="entry name" value="Histidine kinase-like ATPase, C-terminal domain"/>
    <property type="match status" value="1"/>
</dbReference>
<dbReference type="InterPro" id="IPR036890">
    <property type="entry name" value="HATPase_C_sf"/>
</dbReference>
<evidence type="ECO:0000259" key="10">
    <source>
        <dbReference type="PROSITE" id="PS50109"/>
    </source>
</evidence>
<keyword evidence="7" id="KW-0067">ATP-binding</keyword>
<dbReference type="Proteomes" id="UP000189670">
    <property type="component" value="Unassembled WGS sequence"/>
</dbReference>
<dbReference type="EMBL" id="ATBP01000137">
    <property type="protein sequence ID" value="ETR72551.1"/>
    <property type="molecule type" value="Genomic_DNA"/>
</dbReference>
<dbReference type="SMART" id="SM00448">
    <property type="entry name" value="REC"/>
    <property type="match status" value="1"/>
</dbReference>
<evidence type="ECO:0000256" key="6">
    <source>
        <dbReference type="ARBA" id="ARBA00022777"/>
    </source>
</evidence>
<feature type="domain" description="Histidine kinase" evidence="10">
    <location>
        <begin position="511"/>
        <end position="734"/>
    </location>
</feature>
<dbReference type="Gene3D" id="3.40.50.2300">
    <property type="match status" value="1"/>
</dbReference>
<evidence type="ECO:0000256" key="3">
    <source>
        <dbReference type="ARBA" id="ARBA00022553"/>
    </source>
</evidence>
<dbReference type="SUPFAM" id="SSF55874">
    <property type="entry name" value="ATPase domain of HSP90 chaperone/DNA topoisomerase II/histidine kinase"/>
    <property type="match status" value="1"/>
</dbReference>
<dbReference type="PANTHER" id="PTHR43065:SF46">
    <property type="entry name" value="C4-DICARBOXYLATE TRANSPORT SENSOR PROTEIN DCTB"/>
    <property type="match status" value="1"/>
</dbReference>